<dbReference type="InterPro" id="IPR016071">
    <property type="entry name" value="Staphylococal_nuclease_OB-fold"/>
</dbReference>
<evidence type="ECO:0000259" key="1">
    <source>
        <dbReference type="Pfam" id="PF00565"/>
    </source>
</evidence>
<proteinExistence type="predicted"/>
<feature type="domain" description="TNase-like" evidence="1">
    <location>
        <begin position="96"/>
        <end position="146"/>
    </location>
</feature>
<dbReference type="Pfam" id="PF00565">
    <property type="entry name" value="SNase"/>
    <property type="match status" value="1"/>
</dbReference>
<dbReference type="AlphaFoldDB" id="A0A382C8F7"/>
<protein>
    <recommendedName>
        <fullName evidence="1">TNase-like domain-containing protein</fullName>
    </recommendedName>
</protein>
<reference evidence="2" key="1">
    <citation type="submission" date="2018-05" db="EMBL/GenBank/DDBJ databases">
        <authorList>
            <person name="Lanie J.A."/>
            <person name="Ng W.-L."/>
            <person name="Kazmierczak K.M."/>
            <person name="Andrzejewski T.M."/>
            <person name="Davidsen T.M."/>
            <person name="Wayne K.J."/>
            <person name="Tettelin H."/>
            <person name="Glass J.I."/>
            <person name="Rusch D."/>
            <person name="Podicherti R."/>
            <person name="Tsui H.-C.T."/>
            <person name="Winkler M.E."/>
        </authorList>
    </citation>
    <scope>NUCLEOTIDE SEQUENCE</scope>
</reference>
<dbReference type="SUPFAM" id="SSF50199">
    <property type="entry name" value="Staphylococcal nuclease"/>
    <property type="match status" value="1"/>
</dbReference>
<name>A0A382C8F7_9ZZZZ</name>
<dbReference type="Gene3D" id="2.40.50.90">
    <property type="match status" value="1"/>
</dbReference>
<sequence length="191" mass="20801">MGARPGLLFNAVTVWIILIVGQASGSAQALTDETLIRVQGQQVSLHGLRMIAADQRCLDGNKFWQCGVKALQALARRLDEPGLQCKVLISLSSSGGTRDTAECWINSDNLNVWLVAQGWALTDGTEQAAFRTAEQSARSKQIGLWRGGFIPPESWRPAPADSTADCSVCTARHQSIIRTRNKRPELDQATD</sequence>
<dbReference type="EMBL" id="UINC01033037">
    <property type="protein sequence ID" value="SVB21677.1"/>
    <property type="molecule type" value="Genomic_DNA"/>
</dbReference>
<organism evidence="2">
    <name type="scientific">marine metagenome</name>
    <dbReference type="NCBI Taxonomy" id="408172"/>
    <lineage>
        <taxon>unclassified sequences</taxon>
        <taxon>metagenomes</taxon>
        <taxon>ecological metagenomes</taxon>
    </lineage>
</organism>
<accession>A0A382C8F7</accession>
<dbReference type="InterPro" id="IPR035437">
    <property type="entry name" value="SNase_OB-fold_sf"/>
</dbReference>
<evidence type="ECO:0000313" key="2">
    <source>
        <dbReference type="EMBL" id="SVB21677.1"/>
    </source>
</evidence>
<gene>
    <name evidence="2" type="ORF">METZ01_LOCUS174531</name>
</gene>